<dbReference type="GO" id="GO:0009117">
    <property type="term" value="P:nucleotide metabolic process"/>
    <property type="evidence" value="ECO:0007669"/>
    <property type="project" value="UniProtKB-KW"/>
</dbReference>
<evidence type="ECO:0000256" key="2">
    <source>
        <dbReference type="ARBA" id="ARBA00022801"/>
    </source>
</evidence>
<dbReference type="PIRSF" id="PIRSF006305">
    <property type="entry name" value="Maf"/>
    <property type="match status" value="1"/>
</dbReference>
<dbReference type="RefSeq" id="WP_035888998.1">
    <property type="nucleotide sequence ID" value="NZ_JNCF01000018.1"/>
</dbReference>
<gene>
    <name evidence="5" type="ORF">EP47_02335</name>
</gene>
<reference evidence="5 6" key="1">
    <citation type="submission" date="2014-05" db="EMBL/GenBank/DDBJ databases">
        <authorList>
            <person name="Rizzardi K."/>
            <person name="Winiecka-Krusnell J."/>
            <person name="Ramliden M."/>
            <person name="Alm E."/>
            <person name="Andersson S."/>
            <person name="Byfors S."/>
        </authorList>
    </citation>
    <scope>NUCLEOTIDE SEQUENCE [LARGE SCALE GENOMIC DNA]</scope>
    <source>
        <strain evidence="5 6">LEGN</strain>
    </source>
</reference>
<dbReference type="GO" id="GO:0005737">
    <property type="term" value="C:cytoplasm"/>
    <property type="evidence" value="ECO:0007669"/>
    <property type="project" value="UniProtKB-SubCell"/>
</dbReference>
<evidence type="ECO:0000256" key="1">
    <source>
        <dbReference type="ARBA" id="ARBA00001968"/>
    </source>
</evidence>
<dbReference type="AlphaFoldDB" id="A0A0A2SVI8"/>
<comment type="catalytic activity">
    <reaction evidence="4">
        <text>a ribonucleoside 5'-triphosphate + H2O = a ribonucleoside 5'-phosphate + diphosphate + H(+)</text>
        <dbReference type="Rhea" id="RHEA:23996"/>
        <dbReference type="ChEBI" id="CHEBI:15377"/>
        <dbReference type="ChEBI" id="CHEBI:15378"/>
        <dbReference type="ChEBI" id="CHEBI:33019"/>
        <dbReference type="ChEBI" id="CHEBI:58043"/>
        <dbReference type="ChEBI" id="CHEBI:61557"/>
        <dbReference type="EC" id="3.6.1.9"/>
    </reaction>
</comment>
<dbReference type="CDD" id="cd00555">
    <property type="entry name" value="Maf"/>
    <property type="match status" value="1"/>
</dbReference>
<dbReference type="HAMAP" id="MF_00528">
    <property type="entry name" value="Maf"/>
    <property type="match status" value="1"/>
</dbReference>
<dbReference type="STRING" id="1498499.EP47_02335"/>
<keyword evidence="2 4" id="KW-0378">Hydrolase</keyword>
<dbReference type="EC" id="3.6.1.9" evidence="4"/>
<name>A0A0A2SVI8_9GAMM</name>
<dbReference type="PANTHER" id="PTHR43213:SF5">
    <property type="entry name" value="BIFUNCTIONAL DTTP_UTP PYROPHOSPHATASE_METHYLTRANSFERASE PROTEIN-RELATED"/>
    <property type="match status" value="1"/>
</dbReference>
<evidence type="ECO:0000313" key="5">
    <source>
        <dbReference type="EMBL" id="KGP63404.1"/>
    </source>
</evidence>
<dbReference type="Proteomes" id="UP000054422">
    <property type="component" value="Unassembled WGS sequence"/>
</dbReference>
<dbReference type="InterPro" id="IPR029001">
    <property type="entry name" value="ITPase-like_fam"/>
</dbReference>
<dbReference type="GO" id="GO:0047429">
    <property type="term" value="F:nucleoside triphosphate diphosphatase activity"/>
    <property type="evidence" value="ECO:0007669"/>
    <property type="project" value="UniProtKB-EC"/>
</dbReference>
<dbReference type="InterPro" id="IPR003697">
    <property type="entry name" value="Maf-like"/>
</dbReference>
<keyword evidence="3 4" id="KW-0546">Nucleotide metabolism</keyword>
<proteinExistence type="inferred from homology"/>
<evidence type="ECO:0000313" key="6">
    <source>
        <dbReference type="Proteomes" id="UP000054422"/>
    </source>
</evidence>
<organism evidence="5 6">
    <name type="scientific">Legionella norrlandica</name>
    <dbReference type="NCBI Taxonomy" id="1498499"/>
    <lineage>
        <taxon>Bacteria</taxon>
        <taxon>Pseudomonadati</taxon>
        <taxon>Pseudomonadota</taxon>
        <taxon>Gammaproteobacteria</taxon>
        <taxon>Legionellales</taxon>
        <taxon>Legionellaceae</taxon>
        <taxon>Legionella</taxon>
    </lineage>
</organism>
<keyword evidence="6" id="KW-1185">Reference proteome</keyword>
<comment type="subcellular location">
    <subcellularLocation>
        <location evidence="4">Cytoplasm</location>
    </subcellularLocation>
</comment>
<comment type="catalytic activity">
    <reaction evidence="4">
        <text>a 2'-deoxyribonucleoside 5'-triphosphate + H2O = a 2'-deoxyribonucleoside 5'-phosphate + diphosphate + H(+)</text>
        <dbReference type="Rhea" id="RHEA:44644"/>
        <dbReference type="ChEBI" id="CHEBI:15377"/>
        <dbReference type="ChEBI" id="CHEBI:15378"/>
        <dbReference type="ChEBI" id="CHEBI:33019"/>
        <dbReference type="ChEBI" id="CHEBI:61560"/>
        <dbReference type="ChEBI" id="CHEBI:65317"/>
        <dbReference type="EC" id="3.6.1.9"/>
    </reaction>
</comment>
<comment type="cofactor">
    <cofactor evidence="1 4">
        <name>a divalent metal cation</name>
        <dbReference type="ChEBI" id="CHEBI:60240"/>
    </cofactor>
</comment>
<dbReference type="EMBL" id="JNCF01000018">
    <property type="protein sequence ID" value="KGP63404.1"/>
    <property type="molecule type" value="Genomic_DNA"/>
</dbReference>
<dbReference type="PANTHER" id="PTHR43213">
    <property type="entry name" value="BIFUNCTIONAL DTTP/UTP PYROPHOSPHATASE/METHYLTRANSFERASE PROTEIN-RELATED"/>
    <property type="match status" value="1"/>
</dbReference>
<dbReference type="Pfam" id="PF02545">
    <property type="entry name" value="Maf"/>
    <property type="match status" value="1"/>
</dbReference>
<dbReference type="OrthoDB" id="9813694at2"/>
<dbReference type="NCBIfam" id="TIGR00172">
    <property type="entry name" value="maf"/>
    <property type="match status" value="1"/>
</dbReference>
<comment type="caution">
    <text evidence="5">The sequence shown here is derived from an EMBL/GenBank/DDBJ whole genome shotgun (WGS) entry which is preliminary data.</text>
</comment>
<accession>A0A0A2SVI8</accession>
<dbReference type="Gene3D" id="3.90.950.10">
    <property type="match status" value="1"/>
</dbReference>
<dbReference type="SUPFAM" id="SSF52972">
    <property type="entry name" value="ITPase-like"/>
    <property type="match status" value="1"/>
</dbReference>
<protein>
    <recommendedName>
        <fullName evidence="4">Nucleoside triphosphate pyrophosphatase</fullName>
        <ecNumber evidence="4">3.6.1.9</ecNumber>
    </recommendedName>
    <alternativeName>
        <fullName evidence="4">Nucleotide pyrophosphatase</fullName>
        <shortName evidence="4">Nucleotide PPase</shortName>
    </alternativeName>
</protein>
<evidence type="ECO:0000256" key="3">
    <source>
        <dbReference type="ARBA" id="ARBA00023080"/>
    </source>
</evidence>
<comment type="function">
    <text evidence="4">Nucleoside triphosphate pyrophosphatase. May have a dual role in cell division arrest and in preventing the incorporation of modified nucleotides into cellular nucleic acids.</text>
</comment>
<evidence type="ECO:0000256" key="4">
    <source>
        <dbReference type="HAMAP-Rule" id="MF_00528"/>
    </source>
</evidence>
<comment type="caution">
    <text evidence="4">Lacks conserved residue(s) required for the propagation of feature annotation.</text>
</comment>
<sequence length="200" mass="22648">MSKFFQQKPIVLASSSTIRYKLLKSLGLDFLVVPSNCNEEEIKTAHDSEELIKLGITLAKTKALEVSQRYPEHYIIAADQLCIADNKVFNKPLNHQTAVKHLQELSGKQHQQIACLCIAKKSKILWQHYDIATLTLHHLSKETIEAYLQAEEPYQSCGAYQFETQGKWLFKEVIGKEDTILGLPLMPLVNALINLEAICI</sequence>
<comment type="similarity">
    <text evidence="4">Belongs to the Maf family.</text>
</comment>
<keyword evidence="4" id="KW-0963">Cytoplasm</keyword>
<feature type="active site" description="Proton acceptor" evidence="4">
    <location>
        <position position="79"/>
    </location>
</feature>